<evidence type="ECO:0000256" key="4">
    <source>
        <dbReference type="ARBA" id="ARBA00013255"/>
    </source>
</evidence>
<dbReference type="InterPro" id="IPR020561">
    <property type="entry name" value="PRibGlycinamid_synth_ATP-grasp"/>
</dbReference>
<dbReference type="InterPro" id="IPR011761">
    <property type="entry name" value="ATP-grasp"/>
</dbReference>
<evidence type="ECO:0000256" key="6">
    <source>
        <dbReference type="ARBA" id="ARBA00022723"/>
    </source>
</evidence>
<dbReference type="InterPro" id="IPR011054">
    <property type="entry name" value="Rudment_hybrid_motif"/>
</dbReference>
<dbReference type="Gene3D" id="3.90.600.10">
    <property type="entry name" value="Phosphoribosylglycinamide synthetase, C-terminal domain"/>
    <property type="match status" value="1"/>
</dbReference>
<dbReference type="Gene3D" id="3.30.1490.20">
    <property type="entry name" value="ATP-grasp fold, A domain"/>
    <property type="match status" value="1"/>
</dbReference>
<evidence type="ECO:0000256" key="9">
    <source>
        <dbReference type="ARBA" id="ARBA00022840"/>
    </source>
</evidence>
<evidence type="ECO:0000256" key="10">
    <source>
        <dbReference type="ARBA" id="ARBA00023211"/>
    </source>
</evidence>
<keyword evidence="8 14" id="KW-0658">Purine biosynthesis</keyword>
<evidence type="ECO:0000256" key="8">
    <source>
        <dbReference type="ARBA" id="ARBA00022755"/>
    </source>
</evidence>
<keyword evidence="9 15" id="KW-0067">ATP-binding</keyword>
<keyword evidence="5 14" id="KW-0436">Ligase</keyword>
<protein>
    <recommendedName>
        <fullName evidence="4 14">Phosphoribosylamine--glycine ligase</fullName>
        <ecNumber evidence="4 14">6.3.4.13</ecNumber>
    </recommendedName>
    <alternativeName>
        <fullName evidence="14">GARS</fullName>
    </alternativeName>
    <alternativeName>
        <fullName evidence="12 14">Glycinamide ribonucleotide synthetase</fullName>
    </alternativeName>
    <alternativeName>
        <fullName evidence="13 14">Phosphoribosylglycinamide synthetase</fullName>
    </alternativeName>
</protein>
<dbReference type="SMART" id="SM01210">
    <property type="entry name" value="GARS_C"/>
    <property type="match status" value="1"/>
</dbReference>
<keyword evidence="10" id="KW-0464">Manganese</keyword>
<sequence length="425" mass="46274">MNVLVVGGGGREHAICHKLSQSGRADKIYCVPGNAGISEIAEIADIPVMNFKDIIKFAKEKNIGLTVVGMDDPLCQGIVDEFKKEGLRVFGPSKNAARLEGSKSFAKHLMKKYGIPTAAYEVFDNSDKAKEYLKTVKYPIAVKADGPALGKGVLICSCYDDAYNAIEDIMVKKIFGTSGDTVIIEEFITGPEVSVLSFCDGKTVKAMASSQDHKRIGDGDTGLNTGGMGAFSPSPFYTKDIEKYCIKNIYEKTLHALNCEGIEFKGVIFFGLMLTKDGPKVLEYNVRFGDPETQTVLVRMENDIIDIFEACIDGTLDKIELKFEDNAAACVILASAGYPQNYEKGMVIKGLDKFNLSEDKGFYCFHAGTKKSGDNIVTAGGRVLGITAKGKDIKEAVKNAYSVCEFIDFKGKYNRTDIGKTALEL</sequence>
<dbReference type="Pfam" id="PF02843">
    <property type="entry name" value="GARS_C"/>
    <property type="match status" value="1"/>
</dbReference>
<evidence type="ECO:0000256" key="1">
    <source>
        <dbReference type="ARBA" id="ARBA00001936"/>
    </source>
</evidence>
<dbReference type="InterPro" id="IPR013815">
    <property type="entry name" value="ATP_grasp_subdomain_1"/>
</dbReference>
<dbReference type="PANTHER" id="PTHR43472">
    <property type="entry name" value="PHOSPHORIBOSYLAMINE--GLYCINE LIGASE"/>
    <property type="match status" value="1"/>
</dbReference>
<comment type="cofactor">
    <cofactor evidence="2">
        <name>Mg(2+)</name>
        <dbReference type="ChEBI" id="CHEBI:18420"/>
    </cofactor>
</comment>
<dbReference type="PROSITE" id="PS00184">
    <property type="entry name" value="GARS"/>
    <property type="match status" value="1"/>
</dbReference>
<evidence type="ECO:0000256" key="3">
    <source>
        <dbReference type="ARBA" id="ARBA00005174"/>
    </source>
</evidence>
<dbReference type="STRING" id="679200.HMPREF9333_01818"/>
<dbReference type="OrthoDB" id="9807240at2"/>
<evidence type="ECO:0000256" key="7">
    <source>
        <dbReference type="ARBA" id="ARBA00022741"/>
    </source>
</evidence>
<dbReference type="PROSITE" id="PS50975">
    <property type="entry name" value="ATP_GRASP"/>
    <property type="match status" value="1"/>
</dbReference>
<comment type="pathway">
    <text evidence="3 14">Purine metabolism; IMP biosynthesis via de novo pathway; N(1)-(5-phospho-D-ribosyl)glycinamide from 5-phospho-alpha-D-ribose 1-diphosphate: step 2/2.</text>
</comment>
<dbReference type="InterPro" id="IPR020559">
    <property type="entry name" value="PRibGlycinamide_synth_CS"/>
</dbReference>
<dbReference type="SUPFAM" id="SSF51246">
    <property type="entry name" value="Rudiment single hybrid motif"/>
    <property type="match status" value="1"/>
</dbReference>
<dbReference type="SUPFAM" id="SSF52440">
    <property type="entry name" value="PreATP-grasp domain"/>
    <property type="match status" value="1"/>
</dbReference>
<dbReference type="PANTHER" id="PTHR43472:SF1">
    <property type="entry name" value="PHOSPHORIBOSYLAMINE--GLYCINE LIGASE, CHLOROPLASTIC"/>
    <property type="match status" value="1"/>
</dbReference>
<dbReference type="InterPro" id="IPR020562">
    <property type="entry name" value="PRibGlycinamide_synth_N"/>
</dbReference>
<dbReference type="GO" id="GO:0005524">
    <property type="term" value="F:ATP binding"/>
    <property type="evidence" value="ECO:0007669"/>
    <property type="project" value="UniProtKB-UniRule"/>
</dbReference>
<dbReference type="RefSeq" id="WP_005541610.1">
    <property type="nucleotide sequence ID" value="NZ_JH378836.1"/>
</dbReference>
<evidence type="ECO:0000256" key="2">
    <source>
        <dbReference type="ARBA" id="ARBA00001946"/>
    </source>
</evidence>
<organism evidence="17 18">
    <name type="scientific">Johnsonella ignava ATCC 51276</name>
    <dbReference type="NCBI Taxonomy" id="679200"/>
    <lineage>
        <taxon>Bacteria</taxon>
        <taxon>Bacillati</taxon>
        <taxon>Bacillota</taxon>
        <taxon>Clostridia</taxon>
        <taxon>Lachnospirales</taxon>
        <taxon>Lachnospiraceae</taxon>
        <taxon>Johnsonella</taxon>
    </lineage>
</organism>
<comment type="catalytic activity">
    <reaction evidence="14">
        <text>5-phospho-beta-D-ribosylamine + glycine + ATP = N(1)-(5-phospho-beta-D-ribosyl)glycinamide + ADP + phosphate + H(+)</text>
        <dbReference type="Rhea" id="RHEA:17453"/>
        <dbReference type="ChEBI" id="CHEBI:15378"/>
        <dbReference type="ChEBI" id="CHEBI:30616"/>
        <dbReference type="ChEBI" id="CHEBI:43474"/>
        <dbReference type="ChEBI" id="CHEBI:57305"/>
        <dbReference type="ChEBI" id="CHEBI:58681"/>
        <dbReference type="ChEBI" id="CHEBI:143788"/>
        <dbReference type="ChEBI" id="CHEBI:456216"/>
        <dbReference type="EC" id="6.3.4.13"/>
    </reaction>
</comment>
<dbReference type="SMART" id="SM01209">
    <property type="entry name" value="GARS_A"/>
    <property type="match status" value="1"/>
</dbReference>
<dbReference type="GO" id="GO:0004637">
    <property type="term" value="F:phosphoribosylamine-glycine ligase activity"/>
    <property type="evidence" value="ECO:0007669"/>
    <property type="project" value="UniProtKB-UniRule"/>
</dbReference>
<reference evidence="17 18" key="1">
    <citation type="submission" date="2011-08" db="EMBL/GenBank/DDBJ databases">
        <title>The Genome Sequence of Johnsonella ignava ATCC 51276.</title>
        <authorList>
            <consortium name="The Broad Institute Genome Sequencing Platform"/>
            <person name="Earl A."/>
            <person name="Ward D."/>
            <person name="Feldgarden M."/>
            <person name="Gevers D."/>
            <person name="Izard J."/>
            <person name="Blanton J.M."/>
            <person name="Baranova O.V."/>
            <person name="Dewhirst F.E."/>
            <person name="Young S.K."/>
            <person name="Zeng Q."/>
            <person name="Gargeya S."/>
            <person name="Fitzgerald M."/>
            <person name="Haas B."/>
            <person name="Abouelleil A."/>
            <person name="Alvarado L."/>
            <person name="Arachchi H.M."/>
            <person name="Berlin A."/>
            <person name="Brown A."/>
            <person name="Chapman S.B."/>
            <person name="Chen Z."/>
            <person name="Dunbar C."/>
            <person name="Freedman E."/>
            <person name="Gearin G."/>
            <person name="Gellesch M."/>
            <person name="Goldberg J."/>
            <person name="Griggs A."/>
            <person name="Gujja S."/>
            <person name="Heiman D."/>
            <person name="Howarth C."/>
            <person name="Larson L."/>
            <person name="Lui A."/>
            <person name="MacDonald P.J.P."/>
            <person name="Montmayeur A."/>
            <person name="Murphy C."/>
            <person name="Neiman D."/>
            <person name="Pearson M."/>
            <person name="Priest M."/>
            <person name="Roberts A."/>
            <person name="Saif S."/>
            <person name="Shea T."/>
            <person name="Shenoy N."/>
            <person name="Sisk P."/>
            <person name="Stolte C."/>
            <person name="Sykes S."/>
            <person name="Wortman J."/>
            <person name="Nusbaum C."/>
            <person name="Birren B."/>
        </authorList>
    </citation>
    <scope>NUCLEOTIDE SEQUENCE [LARGE SCALE GENOMIC DNA]</scope>
    <source>
        <strain evidence="17 18">ATCC 51276</strain>
    </source>
</reference>
<evidence type="ECO:0000313" key="17">
    <source>
        <dbReference type="EMBL" id="EHI54971.1"/>
    </source>
</evidence>
<gene>
    <name evidence="14" type="primary">purD</name>
    <name evidence="17" type="ORF">HMPREF9333_01818</name>
</gene>
<dbReference type="Gene3D" id="3.40.50.20">
    <property type="match status" value="1"/>
</dbReference>
<proteinExistence type="inferred from homology"/>
<dbReference type="GO" id="GO:0009113">
    <property type="term" value="P:purine nucleobase biosynthetic process"/>
    <property type="evidence" value="ECO:0007669"/>
    <property type="project" value="InterPro"/>
</dbReference>
<name>G5GJS8_9FIRM</name>
<feature type="domain" description="ATP-grasp" evidence="16">
    <location>
        <begin position="107"/>
        <end position="316"/>
    </location>
</feature>
<evidence type="ECO:0000256" key="11">
    <source>
        <dbReference type="ARBA" id="ARBA00038345"/>
    </source>
</evidence>
<dbReference type="HOGENOM" id="CLU_027420_3_1_9"/>
<comment type="caution">
    <text evidence="17">The sequence shown here is derived from an EMBL/GenBank/DDBJ whole genome shotgun (WGS) entry which is preliminary data.</text>
</comment>
<evidence type="ECO:0000256" key="13">
    <source>
        <dbReference type="ARBA" id="ARBA00042864"/>
    </source>
</evidence>
<dbReference type="SUPFAM" id="SSF56059">
    <property type="entry name" value="Glutathione synthetase ATP-binding domain-like"/>
    <property type="match status" value="1"/>
</dbReference>
<dbReference type="GO" id="GO:0006189">
    <property type="term" value="P:'de novo' IMP biosynthetic process"/>
    <property type="evidence" value="ECO:0007669"/>
    <property type="project" value="UniProtKB-UniRule"/>
</dbReference>
<dbReference type="Pfam" id="PF01071">
    <property type="entry name" value="GARS_A"/>
    <property type="match status" value="1"/>
</dbReference>
<dbReference type="InterPro" id="IPR037123">
    <property type="entry name" value="PRibGlycinamide_synth_C_sf"/>
</dbReference>
<dbReference type="EMBL" id="ACZL01000031">
    <property type="protein sequence ID" value="EHI54971.1"/>
    <property type="molecule type" value="Genomic_DNA"/>
</dbReference>
<dbReference type="UniPathway" id="UPA00074">
    <property type="reaction ID" value="UER00125"/>
</dbReference>
<keyword evidence="7 15" id="KW-0547">Nucleotide-binding</keyword>
<dbReference type="Proteomes" id="UP000003011">
    <property type="component" value="Unassembled WGS sequence"/>
</dbReference>
<dbReference type="Pfam" id="PF02844">
    <property type="entry name" value="GARS_N"/>
    <property type="match status" value="1"/>
</dbReference>
<dbReference type="eggNOG" id="COG0151">
    <property type="taxonomic scope" value="Bacteria"/>
</dbReference>
<evidence type="ECO:0000256" key="12">
    <source>
        <dbReference type="ARBA" id="ARBA00042242"/>
    </source>
</evidence>
<dbReference type="InterPro" id="IPR000115">
    <property type="entry name" value="PRibGlycinamide_synth"/>
</dbReference>
<dbReference type="EC" id="6.3.4.13" evidence="4 14"/>
<comment type="similarity">
    <text evidence="11 14">Belongs to the GARS family.</text>
</comment>
<evidence type="ECO:0000256" key="5">
    <source>
        <dbReference type="ARBA" id="ARBA00022598"/>
    </source>
</evidence>
<evidence type="ECO:0000259" key="16">
    <source>
        <dbReference type="PROSITE" id="PS50975"/>
    </source>
</evidence>
<dbReference type="AlphaFoldDB" id="G5GJS8"/>
<dbReference type="Gene3D" id="3.30.470.20">
    <property type="entry name" value="ATP-grasp fold, B domain"/>
    <property type="match status" value="1"/>
</dbReference>
<dbReference type="HAMAP" id="MF_00138">
    <property type="entry name" value="GARS"/>
    <property type="match status" value="1"/>
</dbReference>
<evidence type="ECO:0000256" key="14">
    <source>
        <dbReference type="HAMAP-Rule" id="MF_00138"/>
    </source>
</evidence>
<dbReference type="GO" id="GO:0046872">
    <property type="term" value="F:metal ion binding"/>
    <property type="evidence" value="ECO:0007669"/>
    <property type="project" value="UniProtKB-KW"/>
</dbReference>
<dbReference type="FunFam" id="3.30.470.20:FF:000018">
    <property type="entry name" value="Trifunctional purine biosynthetic protein adenosine-3"/>
    <property type="match status" value="1"/>
</dbReference>
<keyword evidence="18" id="KW-1185">Reference proteome</keyword>
<comment type="cofactor">
    <cofactor evidence="1">
        <name>Mn(2+)</name>
        <dbReference type="ChEBI" id="CHEBI:29035"/>
    </cofactor>
</comment>
<evidence type="ECO:0000256" key="15">
    <source>
        <dbReference type="PROSITE-ProRule" id="PRU00409"/>
    </source>
</evidence>
<dbReference type="PATRIC" id="fig|679200.3.peg.1924"/>
<dbReference type="FunFam" id="3.90.600.10:FF:000001">
    <property type="entry name" value="Trifunctional purine biosynthetic protein adenosine-3"/>
    <property type="match status" value="1"/>
</dbReference>
<evidence type="ECO:0000313" key="18">
    <source>
        <dbReference type="Proteomes" id="UP000003011"/>
    </source>
</evidence>
<accession>G5GJS8</accession>
<dbReference type="InterPro" id="IPR020560">
    <property type="entry name" value="PRibGlycinamide_synth_C-dom"/>
</dbReference>
<dbReference type="NCBIfam" id="TIGR00877">
    <property type="entry name" value="purD"/>
    <property type="match status" value="1"/>
</dbReference>
<dbReference type="InterPro" id="IPR016185">
    <property type="entry name" value="PreATP-grasp_dom_sf"/>
</dbReference>
<keyword evidence="6" id="KW-0479">Metal-binding</keyword>